<evidence type="ECO:0000256" key="2">
    <source>
        <dbReference type="SAM" id="Phobius"/>
    </source>
</evidence>
<evidence type="ECO:0000313" key="4">
    <source>
        <dbReference type="EMBL" id="KTA97692.1"/>
    </source>
</evidence>
<sequence>MPSTAIDFDQIQHQRLPTLYEVFILKTEPPVDLWSFYTYLSQFPYAINYLDFWIDLMAHIRLCKDYVSTVRQSVVQGSALEEFRNLDERSNVNRHMNNDEDASVTTSILMNTLLSEGYLDFENPEKVSQFLQGNTHTSPMVTRMIQDWKLHNERNSVAATSHLQSTQAGIDISRKESMQSVSAIVDEFLKRQSQLGEKGNITTKQLYNNAQQICNTYLMSQQHSPRYLANIPDDLKNQVIHNIKANRRHDPEVFRELKEVTYQFLETDCFPKFLKEVALHNIHDELSDWRFHPSNKNPHRTSSPSGSKENLNGHKQLMQNHISWSPFSTYTSLSRVLFGCMWMGIGFWIGYVLIFLHYSRAIRVTTVVPFGLGCYYIVCGIYQVDIIYSWFGLTQRLMYSHKKGNIEEGRQVYGATYNDDVPLIFTLLGGKSRLIHIEHPFIKKILYKRGLWCLTLVVIFTAIFTVIFCCVPGRRL</sequence>
<comment type="caution">
    <text evidence="4">The sequence shown here is derived from an EMBL/GenBank/DDBJ whole genome shotgun (WGS) entry which is preliminary data.</text>
</comment>
<accession>A0A0W0CTU1</accession>
<gene>
    <name evidence="4" type="ORF">AO440_000104</name>
</gene>
<dbReference type="GO" id="GO:0005621">
    <property type="term" value="C:cellular bud scar"/>
    <property type="evidence" value="ECO:0007669"/>
    <property type="project" value="EnsemblFungi"/>
</dbReference>
<evidence type="ECO:0000256" key="1">
    <source>
        <dbReference type="SAM" id="MobiDB-lite"/>
    </source>
</evidence>
<keyword evidence="2" id="KW-0472">Membrane</keyword>
<dbReference type="SUPFAM" id="SSF48097">
    <property type="entry name" value="Regulator of G-protein signaling, RGS"/>
    <property type="match status" value="1"/>
</dbReference>
<name>A0A0W0CTU1_CANGB</name>
<feature type="compositionally biased region" description="Polar residues" evidence="1">
    <location>
        <begin position="294"/>
        <end position="310"/>
    </location>
</feature>
<dbReference type="GO" id="GO:0005935">
    <property type="term" value="C:cellular bud neck"/>
    <property type="evidence" value="ECO:0007669"/>
    <property type="project" value="EnsemblFungi"/>
</dbReference>
<dbReference type="GO" id="GO:0008104">
    <property type="term" value="P:intracellular protein localization"/>
    <property type="evidence" value="ECO:0007669"/>
    <property type="project" value="EnsemblFungi"/>
</dbReference>
<dbReference type="Pfam" id="PF00615">
    <property type="entry name" value="RGS"/>
    <property type="match status" value="1"/>
</dbReference>
<dbReference type="VEuPathDB" id="FungiDB:GWK60_A03707"/>
<dbReference type="GO" id="GO:0007120">
    <property type="term" value="P:axial cellular bud site selection"/>
    <property type="evidence" value="ECO:0007669"/>
    <property type="project" value="EnsemblFungi"/>
</dbReference>
<evidence type="ECO:0000259" key="3">
    <source>
        <dbReference type="PROSITE" id="PS50132"/>
    </source>
</evidence>
<keyword evidence="2" id="KW-0812">Transmembrane</keyword>
<dbReference type="EMBL" id="LLZZ01000157">
    <property type="protein sequence ID" value="KTA97692.1"/>
    <property type="molecule type" value="Genomic_DNA"/>
</dbReference>
<feature type="transmembrane region" description="Helical" evidence="2">
    <location>
        <begin position="336"/>
        <end position="358"/>
    </location>
</feature>
<dbReference type="SMART" id="SM00315">
    <property type="entry name" value="RGS"/>
    <property type="match status" value="1"/>
</dbReference>
<feature type="domain" description="RGS" evidence="3">
    <location>
        <begin position="185"/>
        <end position="283"/>
    </location>
</feature>
<dbReference type="GO" id="GO:0007121">
    <property type="term" value="P:bipolar cellular bud site selection"/>
    <property type="evidence" value="ECO:0007669"/>
    <property type="project" value="EnsemblFungi"/>
</dbReference>
<dbReference type="VEuPathDB" id="FungiDB:GVI51_A03663"/>
<dbReference type="InterPro" id="IPR052246">
    <property type="entry name" value="Cell_Polariz_PKAAnc"/>
</dbReference>
<evidence type="ECO:0000313" key="5">
    <source>
        <dbReference type="Proteomes" id="UP000054886"/>
    </source>
</evidence>
<reference evidence="4 5" key="1">
    <citation type="submission" date="2015-10" db="EMBL/GenBank/DDBJ databases">
        <title>Draft genomes sequences of Candida glabrata isolates 1A, 1B, 2A, 2B, 3A and 3B.</title>
        <authorList>
            <person name="Haavelsrud O.E."/>
            <person name="Gaustad P."/>
        </authorList>
    </citation>
    <scope>NUCLEOTIDE SEQUENCE [LARGE SCALE GENOMIC DNA]</scope>
    <source>
        <strain evidence="4">910700640</strain>
    </source>
</reference>
<keyword evidence="2" id="KW-1133">Transmembrane helix</keyword>
<dbReference type="VEuPathDB" id="FungiDB:B1J91_A03828g"/>
<feature type="region of interest" description="Disordered" evidence="1">
    <location>
        <begin position="290"/>
        <end position="310"/>
    </location>
</feature>
<protein>
    <submittedName>
        <fullName evidence="4">Bud site selection protein RAX1</fullName>
    </submittedName>
</protein>
<dbReference type="Gene3D" id="1.10.167.10">
    <property type="entry name" value="Regulator of G-protein Signalling 4, domain 2"/>
    <property type="match status" value="1"/>
</dbReference>
<proteinExistence type="predicted"/>
<feature type="transmembrane region" description="Helical" evidence="2">
    <location>
        <begin position="451"/>
        <end position="474"/>
    </location>
</feature>
<dbReference type="PANTHER" id="PTHR13155:SF1">
    <property type="entry name" value="A-KINASE ANCHOR PROTEIN 10, MITOCHONDRIAL"/>
    <property type="match status" value="1"/>
</dbReference>
<dbReference type="GO" id="GO:0005886">
    <property type="term" value="C:plasma membrane"/>
    <property type="evidence" value="ECO:0007669"/>
    <property type="project" value="TreeGrafter"/>
</dbReference>
<feature type="transmembrane region" description="Helical" evidence="2">
    <location>
        <begin position="370"/>
        <end position="393"/>
    </location>
</feature>
<dbReference type="PROSITE" id="PS50132">
    <property type="entry name" value="RGS"/>
    <property type="match status" value="1"/>
</dbReference>
<dbReference type="Proteomes" id="UP000054886">
    <property type="component" value="Unassembled WGS sequence"/>
</dbReference>
<dbReference type="VEuPathDB" id="FungiDB:CAGL0A03828g"/>
<dbReference type="PANTHER" id="PTHR13155">
    <property type="entry name" value="A-KINASE ANCHOR PROTEINS"/>
    <property type="match status" value="1"/>
</dbReference>
<dbReference type="InterPro" id="IPR036305">
    <property type="entry name" value="RGS_sf"/>
</dbReference>
<dbReference type="InterPro" id="IPR016137">
    <property type="entry name" value="RGS"/>
</dbReference>
<organism evidence="4 5">
    <name type="scientific">Candida glabrata</name>
    <name type="common">Yeast</name>
    <name type="synonym">Torulopsis glabrata</name>
    <dbReference type="NCBI Taxonomy" id="5478"/>
    <lineage>
        <taxon>Eukaryota</taxon>
        <taxon>Fungi</taxon>
        <taxon>Dikarya</taxon>
        <taxon>Ascomycota</taxon>
        <taxon>Saccharomycotina</taxon>
        <taxon>Saccharomycetes</taxon>
        <taxon>Saccharomycetales</taxon>
        <taxon>Saccharomycetaceae</taxon>
        <taxon>Nakaseomyces</taxon>
    </lineage>
</organism>
<dbReference type="AlphaFoldDB" id="A0A0W0CTU1"/>
<dbReference type="InterPro" id="IPR044926">
    <property type="entry name" value="RGS_subdomain_2"/>
</dbReference>